<dbReference type="InterPro" id="IPR001387">
    <property type="entry name" value="Cro/C1-type_HTH"/>
</dbReference>
<sequence>MRTYIKKGTEVFKVKGQEIEVESEFCFDIETNEKVFNEELDDIAINKAFDMYREQNNILSKEKIKEIRDKYGLSLSEFAELTGISKASLTRYEKGAIPTKVNNNLYIDLDKNAGEIVQR</sequence>
<evidence type="ECO:0000259" key="1">
    <source>
        <dbReference type="PROSITE" id="PS50943"/>
    </source>
</evidence>
<dbReference type="KEGG" id="spet:CEP67_08185"/>
<evidence type="ECO:0000313" key="3">
    <source>
        <dbReference type="Proteomes" id="UP000235748"/>
    </source>
</evidence>
<dbReference type="InterPro" id="IPR022452">
    <property type="entry name" value="MqsA"/>
</dbReference>
<dbReference type="EMBL" id="PNGG01000003">
    <property type="protein sequence ID" value="PMC19091.1"/>
    <property type="molecule type" value="Genomic_DNA"/>
</dbReference>
<comment type="caution">
    <text evidence="2">The sequence shown here is derived from an EMBL/GenBank/DDBJ whole genome shotgun (WGS) entry which is preliminary data.</text>
</comment>
<organism evidence="2 3">
    <name type="scientific">Staphylococcus pettenkoferi</name>
    <dbReference type="NCBI Taxonomy" id="170573"/>
    <lineage>
        <taxon>Bacteria</taxon>
        <taxon>Bacillati</taxon>
        <taxon>Bacillota</taxon>
        <taxon>Bacilli</taxon>
        <taxon>Bacillales</taxon>
        <taxon>Staphylococcaceae</taxon>
        <taxon>Staphylococcus</taxon>
    </lineage>
</organism>
<dbReference type="SMART" id="SM00530">
    <property type="entry name" value="HTH_XRE"/>
    <property type="match status" value="1"/>
</dbReference>
<gene>
    <name evidence="2" type="ORF">CJ235_07435</name>
</gene>
<proteinExistence type="predicted"/>
<dbReference type="Gene3D" id="1.10.260.40">
    <property type="entry name" value="lambda repressor-like DNA-binding domains"/>
    <property type="match status" value="1"/>
</dbReference>
<accession>A0A1Z3U1Y5</accession>
<dbReference type="GeneID" id="42043808"/>
<dbReference type="InterPro" id="IPR010982">
    <property type="entry name" value="Lambda_DNA-bd_dom_sf"/>
</dbReference>
<dbReference type="CDD" id="cd00093">
    <property type="entry name" value="HTH_XRE"/>
    <property type="match status" value="1"/>
</dbReference>
<evidence type="ECO:0000313" key="2">
    <source>
        <dbReference type="EMBL" id="PMC19091.1"/>
    </source>
</evidence>
<dbReference type="Pfam" id="PF01381">
    <property type="entry name" value="HTH_3"/>
    <property type="match status" value="1"/>
</dbReference>
<dbReference type="PROSITE" id="PS50943">
    <property type="entry name" value="HTH_CROC1"/>
    <property type="match status" value="1"/>
</dbReference>
<protein>
    <submittedName>
        <fullName evidence="2">Transcriptional regulator</fullName>
    </submittedName>
</protein>
<reference evidence="2 3" key="1">
    <citation type="submission" date="2017-09" db="EMBL/GenBank/DDBJ databases">
        <title>Bacterial strain isolated from the female urinary microbiota.</title>
        <authorList>
            <person name="Thomas-White K."/>
            <person name="Kumar N."/>
            <person name="Forster S."/>
            <person name="Putonti C."/>
            <person name="Lawley T."/>
            <person name="Wolfe A.J."/>
        </authorList>
    </citation>
    <scope>NUCLEOTIDE SEQUENCE [LARGE SCALE GENOMIC DNA]</scope>
    <source>
        <strain evidence="2 3">UMB0834</strain>
    </source>
</reference>
<dbReference type="AlphaFoldDB" id="A0A1Z3U1Y5"/>
<dbReference type="RefSeq" id="WP_002471991.1">
    <property type="nucleotide sequence ID" value="NZ_CP022096.2"/>
</dbReference>
<dbReference type="NCBIfam" id="TIGR03830">
    <property type="entry name" value="CxxCG_CxxCG_HTH"/>
    <property type="match status" value="1"/>
</dbReference>
<name>A0A1Z3U1Y5_9STAP</name>
<feature type="domain" description="HTH cro/C1-type" evidence="1">
    <location>
        <begin position="64"/>
        <end position="95"/>
    </location>
</feature>
<dbReference type="SUPFAM" id="SSF47413">
    <property type="entry name" value="lambda repressor-like DNA-binding domains"/>
    <property type="match status" value="1"/>
</dbReference>
<dbReference type="GO" id="GO:0003677">
    <property type="term" value="F:DNA binding"/>
    <property type="evidence" value="ECO:0007669"/>
    <property type="project" value="InterPro"/>
</dbReference>
<dbReference type="Proteomes" id="UP000235748">
    <property type="component" value="Unassembled WGS sequence"/>
</dbReference>